<gene>
    <name evidence="2" type="ORF">CDO51_08385</name>
</gene>
<feature type="domain" description="Regulatory protein YycH" evidence="1">
    <location>
        <begin position="31"/>
        <end position="440"/>
    </location>
</feature>
<dbReference type="InterPro" id="IPR042274">
    <property type="entry name" value="YycH/YycI_2"/>
</dbReference>
<dbReference type="AlphaFoldDB" id="A0A226BX56"/>
<sequence>MVEILLYLVKKVREQKFIYSYQKFRRHIMLERVKTIVLIILVLNSIHLTGRLWITDHNYEATSDQNLEEITYGEQPATFDQLSPEYIGYIDLKSEQEADEVRLLYETDERFDEAWGIIKNKLKNIKQLDDDIHEKNELTLSSPYIIFRLPNICLPSLFWEDELLQFSFEDGFKDILITYSDEPEILLVNNEKTKGYFLDVNLTEQESDKLLNSLKESNWGRNFDSQLLSQTYKEVTQNYLFDCIKEENNEELLLSSETELLGLIENQSQQIAQTSVSEYVPRPDKKFYPKAVEFESIDHKRLAKAFFLDLSFVRKIEERDGTNIFTDGQRGLRLYPEGAVHYNAPRTEDRNLMRVDYYDLLEQGGHYISLYGGWEEHLRVTELNPSESTREYSSINYRYYHNGVPIMTDKAVEIRLFGNSIVEYRRQVPKTFQRINKDGEMISIDKALQKWLYSELDNKVEEKKLQDFKDITSKLSQNITQLKRTFLGFDLLRENNAYYIEPIWILEFEDGTHEFIPAWKVD</sequence>
<proteinExistence type="predicted"/>
<dbReference type="Pfam" id="PF07435">
    <property type="entry name" value="YycH"/>
    <property type="match status" value="1"/>
</dbReference>
<reference evidence="2 3" key="1">
    <citation type="submission" date="2017-06" db="EMBL/GenBank/DDBJ databases">
        <title>Draft Genome Sequence of Natranaerobius trueperi halophilic, alkalithermophilic bacteria from soda lakes.</title>
        <authorList>
            <person name="Zhao B."/>
        </authorList>
    </citation>
    <scope>NUCLEOTIDE SEQUENCE [LARGE SCALE GENOMIC DNA]</scope>
    <source>
        <strain evidence="2 3">DSM 18760</strain>
    </source>
</reference>
<protein>
    <recommendedName>
        <fullName evidence="1">Regulatory protein YycH domain-containing protein</fullName>
    </recommendedName>
</protein>
<dbReference type="Proteomes" id="UP000214588">
    <property type="component" value="Unassembled WGS sequence"/>
</dbReference>
<evidence type="ECO:0000259" key="1">
    <source>
        <dbReference type="Pfam" id="PF07435"/>
    </source>
</evidence>
<evidence type="ECO:0000313" key="2">
    <source>
        <dbReference type="EMBL" id="OWZ83501.1"/>
    </source>
</evidence>
<dbReference type="EMBL" id="NIQC01000017">
    <property type="protein sequence ID" value="OWZ83501.1"/>
    <property type="molecule type" value="Genomic_DNA"/>
</dbReference>
<accession>A0A226BX56</accession>
<organism evidence="2 3">
    <name type="scientific">Natranaerobius trueperi</name>
    <dbReference type="NCBI Taxonomy" id="759412"/>
    <lineage>
        <taxon>Bacteria</taxon>
        <taxon>Bacillati</taxon>
        <taxon>Bacillota</taxon>
        <taxon>Clostridia</taxon>
        <taxon>Natranaerobiales</taxon>
        <taxon>Natranaerobiaceae</taxon>
        <taxon>Natranaerobius</taxon>
    </lineage>
</organism>
<name>A0A226BX56_9FIRM</name>
<comment type="caution">
    <text evidence="2">The sequence shown here is derived from an EMBL/GenBank/DDBJ whole genome shotgun (WGS) entry which is preliminary data.</text>
</comment>
<dbReference type="InterPro" id="IPR009996">
    <property type="entry name" value="YycH"/>
</dbReference>
<dbReference type="Gene3D" id="3.30.310.160">
    <property type="entry name" value="YycH protein, domain 2"/>
    <property type="match status" value="1"/>
</dbReference>
<evidence type="ECO:0000313" key="3">
    <source>
        <dbReference type="Proteomes" id="UP000214588"/>
    </source>
</evidence>
<keyword evidence="3" id="KW-1185">Reference proteome</keyword>